<accession>A0A3B0ZSU6</accession>
<sequence>MDTKEISAASKNLDVDFLLELNKSS</sequence>
<proteinExistence type="predicted"/>
<dbReference type="AlphaFoldDB" id="A0A3B0ZSU6"/>
<evidence type="ECO:0000313" key="1">
    <source>
        <dbReference type="EMBL" id="VAW90522.1"/>
    </source>
</evidence>
<gene>
    <name evidence="1" type="ORF">MNBD_GAMMA17-369</name>
</gene>
<reference evidence="1" key="1">
    <citation type="submission" date="2018-06" db="EMBL/GenBank/DDBJ databases">
        <authorList>
            <person name="Zhirakovskaya E."/>
        </authorList>
    </citation>
    <scope>NUCLEOTIDE SEQUENCE</scope>
</reference>
<name>A0A3B0ZSU6_9ZZZZ</name>
<protein>
    <submittedName>
        <fullName evidence="1">Uncharacterized protein</fullName>
    </submittedName>
</protein>
<organism evidence="1">
    <name type="scientific">hydrothermal vent metagenome</name>
    <dbReference type="NCBI Taxonomy" id="652676"/>
    <lineage>
        <taxon>unclassified sequences</taxon>
        <taxon>metagenomes</taxon>
        <taxon>ecological metagenomes</taxon>
    </lineage>
</organism>
<dbReference type="EMBL" id="UOFQ01000205">
    <property type="protein sequence ID" value="VAW90522.1"/>
    <property type="molecule type" value="Genomic_DNA"/>
</dbReference>